<evidence type="ECO:0000256" key="9">
    <source>
        <dbReference type="SAM" id="MobiDB-lite"/>
    </source>
</evidence>
<evidence type="ECO:0000256" key="4">
    <source>
        <dbReference type="ARBA" id="ARBA00022475"/>
    </source>
</evidence>
<dbReference type="InterPro" id="IPR003593">
    <property type="entry name" value="AAA+_ATPase"/>
</dbReference>
<dbReference type="InterPro" id="IPR030679">
    <property type="entry name" value="ABC_ATPase_HisP-typ"/>
</dbReference>
<dbReference type="SMART" id="SM00382">
    <property type="entry name" value="AAA"/>
    <property type="match status" value="1"/>
</dbReference>
<evidence type="ECO:0000256" key="7">
    <source>
        <dbReference type="ARBA" id="ARBA00022970"/>
    </source>
</evidence>
<dbReference type="EMBL" id="CP032412">
    <property type="protein sequence ID" value="AYB42067.1"/>
    <property type="molecule type" value="Genomic_DNA"/>
</dbReference>
<comment type="similarity">
    <text evidence="2">Belongs to the ABC transporter superfamily.</text>
</comment>
<dbReference type="Proteomes" id="UP000266552">
    <property type="component" value="Chromosome"/>
</dbReference>
<dbReference type="PIRSF" id="PIRSF039085">
    <property type="entry name" value="ABC_ATPase_HisP"/>
    <property type="match status" value="1"/>
</dbReference>
<dbReference type="GO" id="GO:0015424">
    <property type="term" value="F:ABC-type amino acid transporter activity"/>
    <property type="evidence" value="ECO:0007669"/>
    <property type="project" value="InterPro"/>
</dbReference>
<keyword evidence="6 11" id="KW-0067">ATP-binding</keyword>
<reference evidence="11 12" key="1">
    <citation type="submission" date="2018-09" db="EMBL/GenBank/DDBJ databases">
        <title>Genome Sequence of Paenibacillus lautus Strain E7593-69, Azo Dye-Degrading Bacteria, Isolated from Commercial Tattoo Inks.</title>
        <authorList>
            <person name="Nho S.W."/>
            <person name="Kim S.-J."/>
            <person name="Kweon O."/>
            <person name="Cerniglia C.E."/>
        </authorList>
    </citation>
    <scope>NUCLEOTIDE SEQUENCE [LARGE SCALE GENOMIC DNA]</scope>
    <source>
        <strain evidence="11 12">E7593-69</strain>
    </source>
</reference>
<evidence type="ECO:0000256" key="3">
    <source>
        <dbReference type="ARBA" id="ARBA00022448"/>
    </source>
</evidence>
<evidence type="ECO:0000256" key="2">
    <source>
        <dbReference type="ARBA" id="ARBA00005417"/>
    </source>
</evidence>
<dbReference type="Pfam" id="PF00005">
    <property type="entry name" value="ABC_tran"/>
    <property type="match status" value="1"/>
</dbReference>
<organism evidence="11 12">
    <name type="scientific">Paenibacillus lautus</name>
    <name type="common">Bacillus lautus</name>
    <dbReference type="NCBI Taxonomy" id="1401"/>
    <lineage>
        <taxon>Bacteria</taxon>
        <taxon>Bacillati</taxon>
        <taxon>Bacillota</taxon>
        <taxon>Bacilli</taxon>
        <taxon>Bacillales</taxon>
        <taxon>Paenibacillaceae</taxon>
        <taxon>Paenibacillus</taxon>
    </lineage>
</organism>
<dbReference type="InterPro" id="IPR014343">
    <property type="entry name" value="Ectoine_EhuA"/>
</dbReference>
<evidence type="ECO:0000256" key="8">
    <source>
        <dbReference type="ARBA" id="ARBA00023136"/>
    </source>
</evidence>
<proteinExistence type="inferred from homology"/>
<accession>A0A385TI01</accession>
<keyword evidence="7" id="KW-0029">Amino-acid transport</keyword>
<dbReference type="CDD" id="cd03262">
    <property type="entry name" value="ABC_HisP_GlnQ"/>
    <property type="match status" value="1"/>
</dbReference>
<dbReference type="InterPro" id="IPR050086">
    <property type="entry name" value="MetN_ABC_transporter-like"/>
</dbReference>
<dbReference type="PANTHER" id="PTHR43166">
    <property type="entry name" value="AMINO ACID IMPORT ATP-BINDING PROTEIN"/>
    <property type="match status" value="1"/>
</dbReference>
<evidence type="ECO:0000256" key="5">
    <source>
        <dbReference type="ARBA" id="ARBA00022741"/>
    </source>
</evidence>
<feature type="domain" description="ABC transporter" evidence="10">
    <location>
        <begin position="30"/>
        <end position="275"/>
    </location>
</feature>
<dbReference type="NCBIfam" id="TIGR03005">
    <property type="entry name" value="ectoine_ehuA"/>
    <property type="match status" value="1"/>
</dbReference>
<dbReference type="PROSITE" id="PS50893">
    <property type="entry name" value="ABC_TRANSPORTER_2"/>
    <property type="match status" value="1"/>
</dbReference>
<dbReference type="InterPro" id="IPR027417">
    <property type="entry name" value="P-loop_NTPase"/>
</dbReference>
<sequence>MNAVVIDEQAEEAKMPQQERSPVTGSQPIVKYAGVTKSYGDLQVLKGIDLEMQPGEKVAVIGPSGSGKTTMGRMLMTLEEPTEGTIELDGELLWHMEEKGKLVRANEKHLHRMRCNVGMVFQHFNLFPHMNVLRNVTEAPRKVLGLSKEEAEERAVSMLGKVGLADKLKMHPSNLSGGQKQRVAIARALVMRPKVMVFDEVTSALDPELVGEVLEVIREIAEEGEMAMMLITHEMDFAKEIADRVIFGADGRIVEQGTPEEIFDHPKSERLQSFLQRFRSNGN</sequence>
<dbReference type="GO" id="GO:0016887">
    <property type="term" value="F:ATP hydrolysis activity"/>
    <property type="evidence" value="ECO:0007669"/>
    <property type="project" value="InterPro"/>
</dbReference>
<comment type="subcellular location">
    <subcellularLocation>
        <location evidence="1">Cell membrane</location>
        <topology evidence="1">Peripheral membrane protein</topology>
    </subcellularLocation>
</comment>
<dbReference type="GO" id="GO:0005886">
    <property type="term" value="C:plasma membrane"/>
    <property type="evidence" value="ECO:0007669"/>
    <property type="project" value="UniProtKB-SubCell"/>
</dbReference>
<dbReference type="SUPFAM" id="SSF52540">
    <property type="entry name" value="P-loop containing nucleoside triphosphate hydrolases"/>
    <property type="match status" value="1"/>
</dbReference>
<dbReference type="Gene3D" id="3.40.50.300">
    <property type="entry name" value="P-loop containing nucleotide triphosphate hydrolases"/>
    <property type="match status" value="1"/>
</dbReference>
<keyword evidence="5" id="KW-0547">Nucleotide-binding</keyword>
<evidence type="ECO:0000259" key="10">
    <source>
        <dbReference type="PROSITE" id="PS50893"/>
    </source>
</evidence>
<keyword evidence="3" id="KW-0813">Transport</keyword>
<keyword evidence="8" id="KW-0472">Membrane</keyword>
<keyword evidence="4" id="KW-1003">Cell membrane</keyword>
<evidence type="ECO:0000256" key="1">
    <source>
        <dbReference type="ARBA" id="ARBA00004202"/>
    </source>
</evidence>
<dbReference type="KEGG" id="plw:D5F53_01650"/>
<evidence type="ECO:0000313" key="11">
    <source>
        <dbReference type="EMBL" id="AYB42067.1"/>
    </source>
</evidence>
<dbReference type="RefSeq" id="WP_119846294.1">
    <property type="nucleotide sequence ID" value="NZ_CP032412.1"/>
</dbReference>
<dbReference type="PROSITE" id="PS00211">
    <property type="entry name" value="ABC_TRANSPORTER_1"/>
    <property type="match status" value="1"/>
</dbReference>
<dbReference type="InterPro" id="IPR003439">
    <property type="entry name" value="ABC_transporter-like_ATP-bd"/>
</dbReference>
<dbReference type="AlphaFoldDB" id="A0A385TI01"/>
<evidence type="ECO:0000313" key="12">
    <source>
        <dbReference type="Proteomes" id="UP000266552"/>
    </source>
</evidence>
<protein>
    <submittedName>
        <fullName evidence="11">Ectoine/hydroxyectoine ABC transporter ATP-binding protein EhuA</fullName>
    </submittedName>
</protein>
<dbReference type="InterPro" id="IPR017871">
    <property type="entry name" value="ABC_transporter-like_CS"/>
</dbReference>
<feature type="region of interest" description="Disordered" evidence="9">
    <location>
        <begin position="1"/>
        <end position="25"/>
    </location>
</feature>
<keyword evidence="12" id="KW-1185">Reference proteome</keyword>
<name>A0A385TI01_PAELA</name>
<evidence type="ECO:0000256" key="6">
    <source>
        <dbReference type="ARBA" id="ARBA00022840"/>
    </source>
</evidence>
<gene>
    <name evidence="11" type="primary">ehuA</name>
    <name evidence="11" type="ORF">D5F53_01650</name>
</gene>
<dbReference type="GO" id="GO:0005524">
    <property type="term" value="F:ATP binding"/>
    <property type="evidence" value="ECO:0007669"/>
    <property type="project" value="UniProtKB-KW"/>
</dbReference>
<dbReference type="PANTHER" id="PTHR43166:SF9">
    <property type="entry name" value="GLUTAMATE_ASPARTATE IMPORT ATP-BINDING PROTEIN GLTL"/>
    <property type="match status" value="1"/>
</dbReference>